<reference evidence="4" key="1">
    <citation type="journal article" date="2019" name="Int. J. Syst. Evol. Microbiol.">
        <title>The Global Catalogue of Microorganisms (GCM) 10K type strain sequencing project: providing services to taxonomists for standard genome sequencing and annotation.</title>
        <authorList>
            <consortium name="The Broad Institute Genomics Platform"/>
            <consortium name="The Broad Institute Genome Sequencing Center for Infectious Disease"/>
            <person name="Wu L."/>
            <person name="Ma J."/>
        </authorList>
    </citation>
    <scope>NUCLEOTIDE SEQUENCE [LARGE SCALE GENOMIC DNA]</scope>
    <source>
        <strain evidence="4">CGMCC 4.7020</strain>
    </source>
</reference>
<dbReference type="InterPro" id="IPR006976">
    <property type="entry name" value="VanZ-like"/>
</dbReference>
<evidence type="ECO:0000313" key="3">
    <source>
        <dbReference type="EMBL" id="MFD1309352.1"/>
    </source>
</evidence>
<name>A0ABW3XJ83_9ACTN</name>
<evidence type="ECO:0000259" key="2">
    <source>
        <dbReference type="Pfam" id="PF04892"/>
    </source>
</evidence>
<dbReference type="RefSeq" id="WP_381232666.1">
    <property type="nucleotide sequence ID" value="NZ_JBHSKH010000003.1"/>
</dbReference>
<evidence type="ECO:0000313" key="4">
    <source>
        <dbReference type="Proteomes" id="UP001597058"/>
    </source>
</evidence>
<feature type="transmembrane region" description="Helical" evidence="1">
    <location>
        <begin position="107"/>
        <end position="124"/>
    </location>
</feature>
<proteinExistence type="predicted"/>
<accession>A0ABW3XJ83</accession>
<gene>
    <name evidence="3" type="ORF">ACFQ5X_26285</name>
</gene>
<comment type="caution">
    <text evidence="3">The sequence shown here is derived from an EMBL/GenBank/DDBJ whole genome shotgun (WGS) entry which is preliminary data.</text>
</comment>
<feature type="transmembrane region" description="Helical" evidence="1">
    <location>
        <begin position="167"/>
        <end position="185"/>
    </location>
</feature>
<keyword evidence="1" id="KW-0812">Transmembrane</keyword>
<keyword evidence="4" id="KW-1185">Reference proteome</keyword>
<keyword evidence="1" id="KW-1133">Transmembrane helix</keyword>
<dbReference type="Pfam" id="PF04892">
    <property type="entry name" value="VanZ"/>
    <property type="match status" value="1"/>
</dbReference>
<sequence>MIKASMSAVPDLIVSFLILAALLAAPTALMAKARQKPWPLRTGLAAYLAGIVAVTLLPGSAGLEPGQCDTGIPADVLTSASSLLNIALFAPGACLAVLLFRRPVTVAAAFGCLSGTVELIQSAGHLGRACSLTDVAANAIGAVLGSVVGAIWLYQRQQLPRRLARDLLWGVSLAAVTIVAGAEIFHSRIDSVDVVAMDDQRHNLAESAVEADEWMTTAAKGIYGDDLQVRGTATKKYGDRLKVTMETNRGTISGWWPEKSLESAWSSNTRGDEGSLSQAQVAAAADEFAHKWFPEDVAGSKQRSRAIGDGATRAYVVAYRRYAHGVLLPMRLDLTVTTAGRVIGFTARTVKDPELPSVTIDEAKARHLAQAETGLPTDSTLLLAQRIKGNWRPVWLVGSGKQDIAIDAATGERIGDEG</sequence>
<feature type="transmembrane region" description="Helical" evidence="1">
    <location>
        <begin position="12"/>
        <end position="31"/>
    </location>
</feature>
<organism evidence="3 4">
    <name type="scientific">Streptomyces kaempferi</name>
    <dbReference type="NCBI Taxonomy" id="333725"/>
    <lineage>
        <taxon>Bacteria</taxon>
        <taxon>Bacillati</taxon>
        <taxon>Actinomycetota</taxon>
        <taxon>Actinomycetes</taxon>
        <taxon>Kitasatosporales</taxon>
        <taxon>Streptomycetaceae</taxon>
        <taxon>Streptomyces</taxon>
    </lineage>
</organism>
<feature type="domain" description="VanZ-like" evidence="2">
    <location>
        <begin position="80"/>
        <end position="150"/>
    </location>
</feature>
<dbReference type="Proteomes" id="UP001597058">
    <property type="component" value="Unassembled WGS sequence"/>
</dbReference>
<feature type="transmembrane region" description="Helical" evidence="1">
    <location>
        <begin position="136"/>
        <end position="155"/>
    </location>
</feature>
<feature type="transmembrane region" description="Helical" evidence="1">
    <location>
        <begin position="43"/>
        <end position="63"/>
    </location>
</feature>
<dbReference type="EMBL" id="JBHTMM010000036">
    <property type="protein sequence ID" value="MFD1309352.1"/>
    <property type="molecule type" value="Genomic_DNA"/>
</dbReference>
<feature type="transmembrane region" description="Helical" evidence="1">
    <location>
        <begin position="83"/>
        <end position="100"/>
    </location>
</feature>
<keyword evidence="1" id="KW-0472">Membrane</keyword>
<evidence type="ECO:0000256" key="1">
    <source>
        <dbReference type="SAM" id="Phobius"/>
    </source>
</evidence>
<protein>
    <submittedName>
        <fullName evidence="3">VanZ family protein</fullName>
    </submittedName>
</protein>